<accession>A0A5Q2FC05</accession>
<dbReference type="EMBL" id="CP045725">
    <property type="protein sequence ID" value="QGF22583.1"/>
    <property type="molecule type" value="Genomic_DNA"/>
</dbReference>
<gene>
    <name evidence="1" type="ORF">Rai3103_01565</name>
</gene>
<evidence type="ECO:0000313" key="2">
    <source>
        <dbReference type="Proteomes" id="UP000386847"/>
    </source>
</evidence>
<dbReference type="RefSeq" id="WP_153571113.1">
    <property type="nucleotide sequence ID" value="NZ_CP045725.1"/>
</dbReference>
<dbReference type="Pfam" id="PF06897">
    <property type="entry name" value="DUF1269"/>
    <property type="match status" value="1"/>
</dbReference>
<keyword evidence="2" id="KW-1185">Reference proteome</keyword>
<dbReference type="InterPro" id="IPR009200">
    <property type="entry name" value="DUF1269_membrane"/>
</dbReference>
<dbReference type="KEGG" id="rain:Rai3103_01565"/>
<proteinExistence type="predicted"/>
<sequence length="175" mass="18628">MSDTPIYLVAIAYDDEFKADEARILVRRAQDEGISDVIETAVVVLQRNGKKRLTQDIDLEAKSRNVGHWLGIAAALITGIPPLIFVGTAVGEIVGRLTDTGILTSDLKGAARKLQPGTSALFVLAHEAVPRGAMAQRLAPLGGHVMRATLPTALEDELDRILEPTPAPDVTASTS</sequence>
<evidence type="ECO:0000313" key="1">
    <source>
        <dbReference type="EMBL" id="QGF22583.1"/>
    </source>
</evidence>
<dbReference type="Proteomes" id="UP000386847">
    <property type="component" value="Chromosome"/>
</dbReference>
<reference evidence="1 2" key="1">
    <citation type="submission" date="2019-10" db="EMBL/GenBank/DDBJ databases">
        <title>Genomic analysis of Raineyella sp. CBA3103.</title>
        <authorList>
            <person name="Roh S.W."/>
        </authorList>
    </citation>
    <scope>NUCLEOTIDE SEQUENCE [LARGE SCALE GENOMIC DNA]</scope>
    <source>
        <strain evidence="1 2">CBA3103</strain>
    </source>
</reference>
<organism evidence="1 2">
    <name type="scientific">Raineyella fluvialis</name>
    <dbReference type="NCBI Taxonomy" id="2662261"/>
    <lineage>
        <taxon>Bacteria</taxon>
        <taxon>Bacillati</taxon>
        <taxon>Actinomycetota</taxon>
        <taxon>Actinomycetes</taxon>
        <taxon>Propionibacteriales</taxon>
        <taxon>Propionibacteriaceae</taxon>
        <taxon>Raineyella</taxon>
    </lineage>
</organism>
<name>A0A5Q2FC05_9ACTN</name>
<dbReference type="AlphaFoldDB" id="A0A5Q2FC05"/>
<protein>
    <submittedName>
        <fullName evidence="1">DUF1269 domain-containing protein</fullName>
    </submittedName>
</protein>